<feature type="transmembrane region" description="Helical" evidence="5">
    <location>
        <begin position="122"/>
        <end position="145"/>
    </location>
</feature>
<accession>A0A674MH60</accession>
<keyword evidence="3 5" id="KW-1133">Transmembrane helix</keyword>
<dbReference type="InterPro" id="IPR000276">
    <property type="entry name" value="GPCR_Rhodpsn"/>
</dbReference>
<feature type="transmembrane region" description="Helical" evidence="5">
    <location>
        <begin position="186"/>
        <end position="205"/>
    </location>
</feature>
<dbReference type="Ensembl" id="ENSTRUT00000087905.1">
    <property type="protein sequence ID" value="ENSTRUP00000060488.1"/>
    <property type="gene ID" value="ENSTRUG00000026378.1"/>
</dbReference>
<protein>
    <recommendedName>
        <fullName evidence="6">G-protein coupled receptors family 1 profile domain-containing protein</fullName>
    </recommendedName>
</protein>
<dbReference type="FunFam" id="1.20.1070.10:FF:000096">
    <property type="entry name" value="Odorant receptor 131-2"/>
    <property type="match status" value="1"/>
</dbReference>
<reference evidence="7" key="2">
    <citation type="submission" date="2025-08" db="UniProtKB">
        <authorList>
            <consortium name="Ensembl"/>
        </authorList>
    </citation>
    <scope>IDENTIFICATION</scope>
</reference>
<dbReference type="CDD" id="cd00637">
    <property type="entry name" value="7tm_classA_rhodopsin-like"/>
    <property type="match status" value="1"/>
</dbReference>
<evidence type="ECO:0000256" key="3">
    <source>
        <dbReference type="ARBA" id="ARBA00022989"/>
    </source>
</evidence>
<dbReference type="SUPFAM" id="SSF81321">
    <property type="entry name" value="Family A G protein-coupled receptor-like"/>
    <property type="match status" value="1"/>
</dbReference>
<proteinExistence type="predicted"/>
<reference evidence="7 8" key="1">
    <citation type="journal article" date="2011" name="Genome Biol. Evol.">
        <title>Integration of the genetic map and genome assembly of fugu facilitates insights into distinct features of genome evolution in teleosts and mammals.</title>
        <authorList>
            <person name="Kai W."/>
            <person name="Kikuchi K."/>
            <person name="Tohari S."/>
            <person name="Chew A.K."/>
            <person name="Tay A."/>
            <person name="Fujiwara A."/>
            <person name="Hosoya S."/>
            <person name="Suetake H."/>
            <person name="Naruse K."/>
            <person name="Brenner S."/>
            <person name="Suzuki Y."/>
            <person name="Venkatesh B."/>
        </authorList>
    </citation>
    <scope>NUCLEOTIDE SEQUENCE [LARGE SCALE GENOMIC DNA]</scope>
</reference>
<reference evidence="7" key="3">
    <citation type="submission" date="2025-09" db="UniProtKB">
        <authorList>
            <consortium name="Ensembl"/>
        </authorList>
    </citation>
    <scope>IDENTIFICATION</scope>
</reference>
<dbReference type="InterPro" id="IPR017452">
    <property type="entry name" value="GPCR_Rhodpsn_7TM"/>
</dbReference>
<gene>
    <name evidence="7" type="primary">LOC101076396</name>
</gene>
<evidence type="ECO:0000313" key="8">
    <source>
        <dbReference type="Proteomes" id="UP000005226"/>
    </source>
</evidence>
<evidence type="ECO:0000256" key="4">
    <source>
        <dbReference type="ARBA" id="ARBA00023136"/>
    </source>
</evidence>
<feature type="transmembrane region" description="Helical" evidence="5">
    <location>
        <begin position="309"/>
        <end position="329"/>
    </location>
</feature>
<dbReference type="GO" id="GO:0004930">
    <property type="term" value="F:G protein-coupled receptor activity"/>
    <property type="evidence" value="ECO:0007669"/>
    <property type="project" value="InterPro"/>
</dbReference>
<feature type="transmembrane region" description="Helical" evidence="5">
    <location>
        <begin position="271"/>
        <end position="289"/>
    </location>
</feature>
<sequence>MMNLTSGGVNVSLSLQDVFAAAVGKNVTVVVLCITINYINATMVHTFNRHHVCVFCLLTLKVFCKCTRSTRSTRSAPHGSLSHLLRSNFCCFLQIFRTSPRFILFIHLVINDMIQLSISSALFVLSYIVRTLSVPVCCLFIVPAISTTQNTPLNLSLMAAECYLAVCLPLRYTYICTVFRTRLSIALMWTTSLLSVLPDVAILVATEPPDFRHSRIVCGRDSLFRSSDSKTKRDASHIFFLVLVWSTLFYTYFRILFVAKAADSGAKKARSTILLHGFQMLLSMLIYVRPMVIELVMKQFPAHLASVNFSVFIINQMLPRFISPFIYGFRDKTFWKHLKKFLCATFTDEP</sequence>
<evidence type="ECO:0000256" key="5">
    <source>
        <dbReference type="SAM" id="Phobius"/>
    </source>
</evidence>
<dbReference type="PROSITE" id="PS50262">
    <property type="entry name" value="G_PROTEIN_RECEP_F1_2"/>
    <property type="match status" value="1"/>
</dbReference>
<dbReference type="GO" id="GO:0004984">
    <property type="term" value="F:olfactory receptor activity"/>
    <property type="evidence" value="ECO:0007669"/>
    <property type="project" value="TreeGrafter"/>
</dbReference>
<keyword evidence="8" id="KW-1185">Reference proteome</keyword>
<dbReference type="PANTHER" id="PTHR26451:SF998">
    <property type="entry name" value="ODORANT RECEPTOR-RELATED"/>
    <property type="match status" value="1"/>
</dbReference>
<evidence type="ECO:0000256" key="1">
    <source>
        <dbReference type="ARBA" id="ARBA00004370"/>
    </source>
</evidence>
<keyword evidence="4 5" id="KW-0472">Membrane</keyword>
<dbReference type="GO" id="GO:0016020">
    <property type="term" value="C:membrane"/>
    <property type="evidence" value="ECO:0007669"/>
    <property type="project" value="UniProtKB-SubCell"/>
</dbReference>
<dbReference type="InterPro" id="IPR052921">
    <property type="entry name" value="GPCR1_Superfamily_Member"/>
</dbReference>
<evidence type="ECO:0000256" key="2">
    <source>
        <dbReference type="ARBA" id="ARBA00022692"/>
    </source>
</evidence>
<comment type="subcellular location">
    <subcellularLocation>
        <location evidence="1">Membrane</location>
    </subcellularLocation>
</comment>
<evidence type="ECO:0000313" key="7">
    <source>
        <dbReference type="Ensembl" id="ENSTRUP00000060488.1"/>
    </source>
</evidence>
<dbReference type="InParanoid" id="A0A674MH60"/>
<feature type="transmembrane region" description="Helical" evidence="5">
    <location>
        <begin position="157"/>
        <end position="174"/>
    </location>
</feature>
<dbReference type="Gene3D" id="1.20.1070.10">
    <property type="entry name" value="Rhodopsin 7-helix transmembrane proteins"/>
    <property type="match status" value="1"/>
</dbReference>
<keyword evidence="2 5" id="KW-0812">Transmembrane</keyword>
<evidence type="ECO:0000259" key="6">
    <source>
        <dbReference type="PROSITE" id="PS50262"/>
    </source>
</evidence>
<dbReference type="AlphaFoldDB" id="A0A674MH60"/>
<name>A0A674MH60_TAKRU</name>
<dbReference type="GeneTree" id="ENSGT00940000161337"/>
<dbReference type="OMA" id="RYSYICT"/>
<feature type="domain" description="G-protein coupled receptors family 1 profile" evidence="6">
    <location>
        <begin position="79"/>
        <end position="327"/>
    </location>
</feature>
<dbReference type="Pfam" id="PF00001">
    <property type="entry name" value="7tm_1"/>
    <property type="match status" value="1"/>
</dbReference>
<organism evidence="7 8">
    <name type="scientific">Takifugu rubripes</name>
    <name type="common">Japanese pufferfish</name>
    <name type="synonym">Fugu rubripes</name>
    <dbReference type="NCBI Taxonomy" id="31033"/>
    <lineage>
        <taxon>Eukaryota</taxon>
        <taxon>Metazoa</taxon>
        <taxon>Chordata</taxon>
        <taxon>Craniata</taxon>
        <taxon>Vertebrata</taxon>
        <taxon>Euteleostomi</taxon>
        <taxon>Actinopterygii</taxon>
        <taxon>Neopterygii</taxon>
        <taxon>Teleostei</taxon>
        <taxon>Neoteleostei</taxon>
        <taxon>Acanthomorphata</taxon>
        <taxon>Eupercaria</taxon>
        <taxon>Tetraodontiformes</taxon>
        <taxon>Tetradontoidea</taxon>
        <taxon>Tetraodontidae</taxon>
        <taxon>Takifugu</taxon>
    </lineage>
</organism>
<dbReference type="GO" id="GO:0005549">
    <property type="term" value="F:odorant binding"/>
    <property type="evidence" value="ECO:0007669"/>
    <property type="project" value="TreeGrafter"/>
</dbReference>
<dbReference type="Proteomes" id="UP000005226">
    <property type="component" value="Chromosome 19"/>
</dbReference>
<feature type="transmembrane region" description="Helical" evidence="5">
    <location>
        <begin position="238"/>
        <end position="259"/>
    </location>
</feature>
<dbReference type="PANTHER" id="PTHR26451">
    <property type="entry name" value="G_PROTEIN_RECEP_F1_2 DOMAIN-CONTAINING PROTEIN"/>
    <property type="match status" value="1"/>
</dbReference>